<evidence type="ECO:0000256" key="3">
    <source>
        <dbReference type="ARBA" id="ARBA00023125"/>
    </source>
</evidence>
<keyword evidence="3 6" id="KW-0238">DNA-binding</keyword>
<dbReference type="GO" id="GO:0003677">
    <property type="term" value="F:DNA binding"/>
    <property type="evidence" value="ECO:0007669"/>
    <property type="project" value="UniProtKB-KW"/>
</dbReference>
<protein>
    <submittedName>
        <fullName evidence="6">DNA-binding transcriptional LysR family regulator</fullName>
    </submittedName>
</protein>
<keyword evidence="4" id="KW-0804">Transcription</keyword>
<dbReference type="InterPro" id="IPR000847">
    <property type="entry name" value="LysR_HTH_N"/>
</dbReference>
<keyword evidence="7" id="KW-1185">Reference proteome</keyword>
<dbReference type="InterPro" id="IPR005119">
    <property type="entry name" value="LysR_subst-bd"/>
</dbReference>
<dbReference type="GO" id="GO:0005829">
    <property type="term" value="C:cytosol"/>
    <property type="evidence" value="ECO:0007669"/>
    <property type="project" value="TreeGrafter"/>
</dbReference>
<dbReference type="Pfam" id="PF03466">
    <property type="entry name" value="LysR_substrate"/>
    <property type="match status" value="1"/>
</dbReference>
<dbReference type="PANTHER" id="PTHR30419">
    <property type="entry name" value="HTH-TYPE TRANSCRIPTIONAL REGULATOR YBHD"/>
    <property type="match status" value="1"/>
</dbReference>
<organism evidence="6 7">
    <name type="scientific">Pigmentiphaga litoralis</name>
    <dbReference type="NCBI Taxonomy" id="516702"/>
    <lineage>
        <taxon>Bacteria</taxon>
        <taxon>Pseudomonadati</taxon>
        <taxon>Pseudomonadota</taxon>
        <taxon>Betaproteobacteria</taxon>
        <taxon>Burkholderiales</taxon>
        <taxon>Alcaligenaceae</taxon>
        <taxon>Pigmentiphaga</taxon>
    </lineage>
</organism>
<reference evidence="6 7" key="1">
    <citation type="submission" date="2020-07" db="EMBL/GenBank/DDBJ databases">
        <title>Genomic Encyclopedia of Type Strains, Phase IV (KMG-V): Genome sequencing to study the core and pangenomes of soil and plant-associated prokaryotes.</title>
        <authorList>
            <person name="Whitman W."/>
        </authorList>
    </citation>
    <scope>NUCLEOTIDE SEQUENCE [LARGE SCALE GENOMIC DNA]</scope>
    <source>
        <strain evidence="6 7">SAS40</strain>
    </source>
</reference>
<dbReference type="EMBL" id="JACBYR010000001">
    <property type="protein sequence ID" value="NYE84423.1"/>
    <property type="molecule type" value="Genomic_DNA"/>
</dbReference>
<dbReference type="SUPFAM" id="SSF46785">
    <property type="entry name" value="Winged helix' DNA-binding domain"/>
    <property type="match status" value="1"/>
</dbReference>
<dbReference type="PANTHER" id="PTHR30419:SF2">
    <property type="entry name" value="LYSR FAMILY TRANSCRIPTIONAL REGULATOR"/>
    <property type="match status" value="1"/>
</dbReference>
<dbReference type="Gene3D" id="1.10.10.10">
    <property type="entry name" value="Winged helix-like DNA-binding domain superfamily/Winged helix DNA-binding domain"/>
    <property type="match status" value="1"/>
</dbReference>
<comment type="caution">
    <text evidence="6">The sequence shown here is derived from an EMBL/GenBank/DDBJ whole genome shotgun (WGS) entry which is preliminary data.</text>
</comment>
<accession>A0A7Y9IWS1</accession>
<evidence type="ECO:0000313" key="6">
    <source>
        <dbReference type="EMBL" id="NYE84423.1"/>
    </source>
</evidence>
<dbReference type="Proteomes" id="UP000542125">
    <property type="component" value="Unassembled WGS sequence"/>
</dbReference>
<dbReference type="InterPro" id="IPR050950">
    <property type="entry name" value="HTH-type_LysR_regulators"/>
</dbReference>
<evidence type="ECO:0000313" key="7">
    <source>
        <dbReference type="Proteomes" id="UP000542125"/>
    </source>
</evidence>
<dbReference type="GO" id="GO:0003700">
    <property type="term" value="F:DNA-binding transcription factor activity"/>
    <property type="evidence" value="ECO:0007669"/>
    <property type="project" value="InterPro"/>
</dbReference>
<dbReference type="RefSeq" id="WP_179588108.1">
    <property type="nucleotide sequence ID" value="NZ_JACBYR010000001.1"/>
</dbReference>
<evidence type="ECO:0000256" key="2">
    <source>
        <dbReference type="ARBA" id="ARBA00023015"/>
    </source>
</evidence>
<keyword evidence="2" id="KW-0805">Transcription regulation</keyword>
<name>A0A7Y9IWS1_9BURK</name>
<dbReference type="CDD" id="cd08421">
    <property type="entry name" value="PBP2_LTTR_like_1"/>
    <property type="match status" value="1"/>
</dbReference>
<dbReference type="SUPFAM" id="SSF53850">
    <property type="entry name" value="Periplasmic binding protein-like II"/>
    <property type="match status" value="1"/>
</dbReference>
<evidence type="ECO:0000259" key="5">
    <source>
        <dbReference type="PROSITE" id="PS50931"/>
    </source>
</evidence>
<dbReference type="InterPro" id="IPR036390">
    <property type="entry name" value="WH_DNA-bd_sf"/>
</dbReference>
<dbReference type="AlphaFoldDB" id="A0A7Y9IWS1"/>
<sequence length="297" mass="32495">MNVSRFDLVTLALFVAVARHGSISAGARQVHLAVGAASRRIADLEAAVNAPLLYRRASGIELTEPGQACLTHALRILKDVEQMAGMMSDYSSGARGTVRIWANTSSITQFLPDDLSSFMVAHPAIRIELEEQNSSTIVEAVLENRADIGIFADRTQAQGLVTLPYRDDELVLIVPRGHAMARKTSVRFVETLDSDFVSLPEATSLANRLLEESSRIEKPLRLRIQVRSFDAVCRMVAAGMGVGILPRLAVEPHVRSMRLKLVPLEDTWARRSLLLGVRDPDALTVSARLLLGHLEAS</sequence>
<dbReference type="InterPro" id="IPR036388">
    <property type="entry name" value="WH-like_DNA-bd_sf"/>
</dbReference>
<feature type="domain" description="HTH lysR-type" evidence="5">
    <location>
        <begin position="11"/>
        <end position="63"/>
    </location>
</feature>
<dbReference type="PROSITE" id="PS50931">
    <property type="entry name" value="HTH_LYSR"/>
    <property type="match status" value="1"/>
</dbReference>
<evidence type="ECO:0000256" key="4">
    <source>
        <dbReference type="ARBA" id="ARBA00023163"/>
    </source>
</evidence>
<comment type="similarity">
    <text evidence="1">Belongs to the LysR transcriptional regulatory family.</text>
</comment>
<dbReference type="Pfam" id="PF00126">
    <property type="entry name" value="HTH_1"/>
    <property type="match status" value="1"/>
</dbReference>
<evidence type="ECO:0000256" key="1">
    <source>
        <dbReference type="ARBA" id="ARBA00009437"/>
    </source>
</evidence>
<gene>
    <name evidence="6" type="ORF">FHW18_003694</name>
</gene>
<proteinExistence type="inferred from homology"/>
<dbReference type="Gene3D" id="3.40.190.10">
    <property type="entry name" value="Periplasmic binding protein-like II"/>
    <property type="match status" value="2"/>
</dbReference>